<dbReference type="EMBL" id="GBRH01282497">
    <property type="protein sequence ID" value="JAD15398.1"/>
    <property type="molecule type" value="Transcribed_RNA"/>
</dbReference>
<name>A0A0A8XRI7_ARUDO</name>
<proteinExistence type="predicted"/>
<accession>A0A0A8XRI7</accession>
<reference evidence="1" key="2">
    <citation type="journal article" date="2015" name="Data Brief">
        <title>Shoot transcriptome of the giant reed, Arundo donax.</title>
        <authorList>
            <person name="Barrero R.A."/>
            <person name="Guerrero F.D."/>
            <person name="Moolhuijzen P."/>
            <person name="Goolsby J.A."/>
            <person name="Tidwell J."/>
            <person name="Bellgard S.E."/>
            <person name="Bellgard M.I."/>
        </authorList>
    </citation>
    <scope>NUCLEOTIDE SEQUENCE</scope>
    <source>
        <tissue evidence="1">Shoot tissue taken approximately 20 cm above the soil surface</tissue>
    </source>
</reference>
<sequence length="40" mass="4705">MFGLLIFSLGTYPNIFQTQRSTHFPLMEYNSTENKSYNLT</sequence>
<evidence type="ECO:0000313" key="1">
    <source>
        <dbReference type="EMBL" id="JAD15398.1"/>
    </source>
</evidence>
<organism evidence="1">
    <name type="scientific">Arundo donax</name>
    <name type="common">Giant reed</name>
    <name type="synonym">Donax arundinaceus</name>
    <dbReference type="NCBI Taxonomy" id="35708"/>
    <lineage>
        <taxon>Eukaryota</taxon>
        <taxon>Viridiplantae</taxon>
        <taxon>Streptophyta</taxon>
        <taxon>Embryophyta</taxon>
        <taxon>Tracheophyta</taxon>
        <taxon>Spermatophyta</taxon>
        <taxon>Magnoliopsida</taxon>
        <taxon>Liliopsida</taxon>
        <taxon>Poales</taxon>
        <taxon>Poaceae</taxon>
        <taxon>PACMAD clade</taxon>
        <taxon>Arundinoideae</taxon>
        <taxon>Arundineae</taxon>
        <taxon>Arundo</taxon>
    </lineage>
</organism>
<protein>
    <submittedName>
        <fullName evidence="1">Uncharacterized protein</fullName>
    </submittedName>
</protein>
<dbReference type="AlphaFoldDB" id="A0A0A8XRI7"/>
<reference evidence="1" key="1">
    <citation type="submission" date="2014-09" db="EMBL/GenBank/DDBJ databases">
        <authorList>
            <person name="Magalhaes I.L.F."/>
            <person name="Oliveira U."/>
            <person name="Santos F.R."/>
            <person name="Vidigal T.H.D.A."/>
            <person name="Brescovit A.D."/>
            <person name="Santos A.J."/>
        </authorList>
    </citation>
    <scope>NUCLEOTIDE SEQUENCE</scope>
    <source>
        <tissue evidence="1">Shoot tissue taken approximately 20 cm above the soil surface</tissue>
    </source>
</reference>